<keyword evidence="3" id="KW-0227">DNA damage</keyword>
<evidence type="ECO:0000256" key="5">
    <source>
        <dbReference type="ARBA" id="ARBA00023242"/>
    </source>
</evidence>
<dbReference type="Gene3D" id="3.40.50.12650">
    <property type="match status" value="1"/>
</dbReference>
<dbReference type="OMA" id="KSGPIYC"/>
<dbReference type="GO" id="GO:0006303">
    <property type="term" value="P:double-strand break repair via nonhomologous end joining"/>
    <property type="evidence" value="ECO:0000318"/>
    <property type="project" value="GO_Central"/>
</dbReference>
<dbReference type="GO" id="GO:0031123">
    <property type="term" value="P:RNA 3'-end processing"/>
    <property type="evidence" value="ECO:0007669"/>
    <property type="project" value="UniProtKB-ARBA"/>
</dbReference>
<dbReference type="PANTHER" id="PTHR23240:SF6">
    <property type="entry name" value="DNA CROSS-LINK REPAIR 1A PROTEIN"/>
    <property type="match status" value="1"/>
</dbReference>
<keyword evidence="5" id="KW-0539">Nucleus</keyword>
<dbReference type="SMART" id="SM00849">
    <property type="entry name" value="Lactamase_B"/>
    <property type="match status" value="1"/>
</dbReference>
<dbReference type="HOGENOM" id="CLU_005260_2_2_1"/>
<dbReference type="STRING" id="6669.E9FWN3"/>
<dbReference type="GO" id="GO:0036297">
    <property type="term" value="P:interstrand cross-link repair"/>
    <property type="evidence" value="ECO:0000318"/>
    <property type="project" value="GO_Central"/>
</dbReference>
<evidence type="ECO:0000256" key="7">
    <source>
        <dbReference type="ARBA" id="ARBA00078423"/>
    </source>
</evidence>
<dbReference type="SUPFAM" id="SSF56281">
    <property type="entry name" value="Metallo-hydrolase/oxidoreductase"/>
    <property type="match status" value="1"/>
</dbReference>
<keyword evidence="4" id="KW-0234">DNA repair</keyword>
<evidence type="ECO:0000256" key="3">
    <source>
        <dbReference type="ARBA" id="ARBA00022763"/>
    </source>
</evidence>
<dbReference type="PhylomeDB" id="E9FWN3"/>
<dbReference type="InParanoid" id="E9FWN3"/>
<dbReference type="InterPro" id="IPR036866">
    <property type="entry name" value="RibonucZ/Hydroxyglut_hydro"/>
</dbReference>
<dbReference type="InterPro" id="IPR011084">
    <property type="entry name" value="DRMBL"/>
</dbReference>
<reference evidence="9 10" key="1">
    <citation type="journal article" date="2011" name="Science">
        <title>The ecoresponsive genome of Daphnia pulex.</title>
        <authorList>
            <person name="Colbourne J.K."/>
            <person name="Pfrender M.E."/>
            <person name="Gilbert D."/>
            <person name="Thomas W.K."/>
            <person name="Tucker A."/>
            <person name="Oakley T.H."/>
            <person name="Tokishita S."/>
            <person name="Aerts A."/>
            <person name="Arnold G.J."/>
            <person name="Basu M.K."/>
            <person name="Bauer D.J."/>
            <person name="Caceres C.E."/>
            <person name="Carmel L."/>
            <person name="Casola C."/>
            <person name="Choi J.H."/>
            <person name="Detter J.C."/>
            <person name="Dong Q."/>
            <person name="Dusheyko S."/>
            <person name="Eads B.D."/>
            <person name="Frohlich T."/>
            <person name="Geiler-Samerotte K.A."/>
            <person name="Gerlach D."/>
            <person name="Hatcher P."/>
            <person name="Jogdeo S."/>
            <person name="Krijgsveld J."/>
            <person name="Kriventseva E.V."/>
            <person name="Kultz D."/>
            <person name="Laforsch C."/>
            <person name="Lindquist E."/>
            <person name="Lopez J."/>
            <person name="Manak J.R."/>
            <person name="Muller J."/>
            <person name="Pangilinan J."/>
            <person name="Patwardhan R.P."/>
            <person name="Pitluck S."/>
            <person name="Pritham E.J."/>
            <person name="Rechtsteiner A."/>
            <person name="Rho M."/>
            <person name="Rogozin I.B."/>
            <person name="Sakarya O."/>
            <person name="Salamov A."/>
            <person name="Schaack S."/>
            <person name="Shapiro H."/>
            <person name="Shiga Y."/>
            <person name="Skalitzky C."/>
            <person name="Smith Z."/>
            <person name="Souvorov A."/>
            <person name="Sung W."/>
            <person name="Tang Z."/>
            <person name="Tsuchiya D."/>
            <person name="Tu H."/>
            <person name="Vos H."/>
            <person name="Wang M."/>
            <person name="Wolf Y.I."/>
            <person name="Yamagata H."/>
            <person name="Yamada T."/>
            <person name="Ye Y."/>
            <person name="Shaw J.R."/>
            <person name="Andrews J."/>
            <person name="Crease T.J."/>
            <person name="Tang H."/>
            <person name="Lucas S.M."/>
            <person name="Robertson H.M."/>
            <person name="Bork P."/>
            <person name="Koonin E.V."/>
            <person name="Zdobnov E.M."/>
            <person name="Grigoriev I.V."/>
            <person name="Lynch M."/>
            <person name="Boore J.L."/>
        </authorList>
    </citation>
    <scope>NUCLEOTIDE SEQUENCE [LARGE SCALE GENOMIC DNA]</scope>
</reference>
<dbReference type="EMBL" id="GL732526">
    <property type="protein sequence ID" value="EFX87923.1"/>
    <property type="molecule type" value="Genomic_DNA"/>
</dbReference>
<evidence type="ECO:0000256" key="2">
    <source>
        <dbReference type="ARBA" id="ARBA00010304"/>
    </source>
</evidence>
<dbReference type="Proteomes" id="UP000000305">
    <property type="component" value="Unassembled WGS sequence"/>
</dbReference>
<dbReference type="OrthoDB" id="262529at2759"/>
<comment type="similarity">
    <text evidence="2">Belongs to the DNA repair metallo-beta-lactamase (DRMBL) family.</text>
</comment>
<evidence type="ECO:0000313" key="9">
    <source>
        <dbReference type="EMBL" id="EFX87923.1"/>
    </source>
</evidence>
<dbReference type="GO" id="GO:0005634">
    <property type="term" value="C:nucleus"/>
    <property type="evidence" value="ECO:0000318"/>
    <property type="project" value="GO_Central"/>
</dbReference>
<dbReference type="KEGG" id="dpx:DAPPUDRAFT_41973"/>
<dbReference type="Gene3D" id="3.60.15.10">
    <property type="entry name" value="Ribonuclease Z/Hydroxyacylglutathione hydrolase-like"/>
    <property type="match status" value="1"/>
</dbReference>
<feature type="domain" description="Metallo-beta-lactamase" evidence="8">
    <location>
        <begin position="3"/>
        <end position="175"/>
    </location>
</feature>
<sequence length="350" mass="40099">MESRKCPFYKRIPGTGFAIDAFSYGNVAGVSSYFLSHYHYDHYRGLGKWLDKPLYCSQVTANLINLKIKLKPGIVRVLPLNESRVIESIEVILIDANHCPGSVMFLFRFPTGKVVLHVGDFRAHPSMERLYELKQRPIDELYLDTTYCDEHYELPAQEEVLSYIRRLVRRYALKYQKLLVICGTYTIGKEKVFMMAAEELNSKVWAPTEKRRILNCLDDSKISSRLATSPLEASVHVVNMGDVKPANLKNYLDSLSGSFTHILALNPTGWEYDGKMAAKGLDAISPKSYYNSIFIHGVPYSEHSGFSEMKRFVRFFRPRKIIPTVNVASAAQRQKMETIFTEWLGHSARY</sequence>
<evidence type="ECO:0000313" key="10">
    <source>
        <dbReference type="Proteomes" id="UP000000305"/>
    </source>
</evidence>
<dbReference type="PANTHER" id="PTHR23240">
    <property type="entry name" value="DNA CROSS-LINK REPAIR PROTEIN PSO2/SNM1-RELATED"/>
    <property type="match status" value="1"/>
</dbReference>
<dbReference type="FunFam" id="3.60.15.10:FF:000010">
    <property type="entry name" value="DNA cross-link repair 1A"/>
    <property type="match status" value="1"/>
</dbReference>
<dbReference type="GO" id="GO:0035312">
    <property type="term" value="F:5'-3' DNA exonuclease activity"/>
    <property type="evidence" value="ECO:0000318"/>
    <property type="project" value="GO_Central"/>
</dbReference>
<protein>
    <recommendedName>
        <fullName evidence="6">DNA cross-link repair 1A protein</fullName>
    </recommendedName>
    <alternativeName>
        <fullName evidence="7">SNM1 homolog A</fullName>
    </alternativeName>
</protein>
<evidence type="ECO:0000259" key="8">
    <source>
        <dbReference type="SMART" id="SM00849"/>
    </source>
</evidence>
<comment type="subcellular location">
    <subcellularLocation>
        <location evidence="1">Nucleus</location>
    </subcellularLocation>
</comment>
<evidence type="ECO:0000256" key="6">
    <source>
        <dbReference type="ARBA" id="ARBA00069609"/>
    </source>
</evidence>
<keyword evidence="10" id="KW-1185">Reference proteome</keyword>
<organism evidence="9 10">
    <name type="scientific">Daphnia pulex</name>
    <name type="common">Water flea</name>
    <dbReference type="NCBI Taxonomy" id="6669"/>
    <lineage>
        <taxon>Eukaryota</taxon>
        <taxon>Metazoa</taxon>
        <taxon>Ecdysozoa</taxon>
        <taxon>Arthropoda</taxon>
        <taxon>Crustacea</taxon>
        <taxon>Branchiopoda</taxon>
        <taxon>Diplostraca</taxon>
        <taxon>Cladocera</taxon>
        <taxon>Anomopoda</taxon>
        <taxon>Daphniidae</taxon>
        <taxon>Daphnia</taxon>
    </lineage>
</organism>
<accession>E9FWN3</accession>
<dbReference type="FunFam" id="3.40.50.12650:FF:000001">
    <property type="entry name" value="DNA cross-link repair 1A"/>
    <property type="match status" value="1"/>
</dbReference>
<dbReference type="eggNOG" id="KOG1361">
    <property type="taxonomic scope" value="Eukaryota"/>
</dbReference>
<dbReference type="CDD" id="cd16273">
    <property type="entry name" value="SNM1A-1C-like_MBL-fold"/>
    <property type="match status" value="1"/>
</dbReference>
<evidence type="ECO:0000256" key="1">
    <source>
        <dbReference type="ARBA" id="ARBA00004123"/>
    </source>
</evidence>
<dbReference type="GO" id="GO:0003684">
    <property type="term" value="F:damaged DNA binding"/>
    <property type="evidence" value="ECO:0000318"/>
    <property type="project" value="GO_Central"/>
</dbReference>
<dbReference type="Pfam" id="PF07522">
    <property type="entry name" value="DRMBL"/>
    <property type="match status" value="1"/>
</dbReference>
<dbReference type="AlphaFoldDB" id="E9FWN3"/>
<evidence type="ECO:0000256" key="4">
    <source>
        <dbReference type="ARBA" id="ARBA00023204"/>
    </source>
</evidence>
<gene>
    <name evidence="9" type="ORF">DAPPUDRAFT_41973</name>
</gene>
<name>E9FWN3_DAPPU</name>
<dbReference type="InterPro" id="IPR001279">
    <property type="entry name" value="Metallo-B-lactamas"/>
</dbReference>
<proteinExistence type="inferred from homology"/>